<evidence type="ECO:0000313" key="3">
    <source>
        <dbReference type="Proteomes" id="UP001590950"/>
    </source>
</evidence>
<comment type="caution">
    <text evidence="2">The sequence shown here is derived from an EMBL/GenBank/DDBJ whole genome shotgun (WGS) entry which is preliminary data.</text>
</comment>
<feature type="compositionally biased region" description="Polar residues" evidence="1">
    <location>
        <begin position="143"/>
        <end position="162"/>
    </location>
</feature>
<dbReference type="Gene3D" id="6.20.50.20">
    <property type="match status" value="1"/>
</dbReference>
<proteinExistence type="predicted"/>
<sequence>MADAATAAKLRFLNASAHRYVTIAPATSAHLMLRRNSEVADSGIALKEDERSRACKACGSVLVPGRTSRRRIVSEGVYLRKAHSKKHHGRNKVEKRSKFVRTDCLVCHRFEKKPLERSPVSHSQKGSRSKAQPMPLALAKAGVSNQASPRSPKPATTNASSKQRAKARKHGGLQAMLEKSKASSTPSPGFGLGLMDLMKQA</sequence>
<accession>A0ABR4AEV3</accession>
<protein>
    <submittedName>
        <fullName evidence="2">Uncharacterized protein</fullName>
    </submittedName>
</protein>
<dbReference type="PANTHER" id="PTHR14742:SF3">
    <property type="entry name" value="RIBONUCLEASE MRP PROTEIN SUBUNIT SNM1"/>
    <property type="match status" value="1"/>
</dbReference>
<evidence type="ECO:0000256" key="1">
    <source>
        <dbReference type="SAM" id="MobiDB-lite"/>
    </source>
</evidence>
<name>A0ABR4AEV3_9LECA</name>
<dbReference type="EMBL" id="JBEFKJ010000009">
    <property type="protein sequence ID" value="KAL2044300.1"/>
    <property type="molecule type" value="Genomic_DNA"/>
</dbReference>
<organism evidence="2 3">
    <name type="scientific">Stereocaulon virgatum</name>
    <dbReference type="NCBI Taxonomy" id="373712"/>
    <lineage>
        <taxon>Eukaryota</taxon>
        <taxon>Fungi</taxon>
        <taxon>Dikarya</taxon>
        <taxon>Ascomycota</taxon>
        <taxon>Pezizomycotina</taxon>
        <taxon>Lecanoromycetes</taxon>
        <taxon>OSLEUM clade</taxon>
        <taxon>Lecanoromycetidae</taxon>
        <taxon>Lecanorales</taxon>
        <taxon>Lecanorineae</taxon>
        <taxon>Stereocaulaceae</taxon>
        <taxon>Stereocaulon</taxon>
    </lineage>
</organism>
<gene>
    <name evidence="2" type="ORF">N7G274_003005</name>
</gene>
<dbReference type="Proteomes" id="UP001590950">
    <property type="component" value="Unassembled WGS sequence"/>
</dbReference>
<feature type="region of interest" description="Disordered" evidence="1">
    <location>
        <begin position="139"/>
        <end position="196"/>
    </location>
</feature>
<evidence type="ECO:0000313" key="2">
    <source>
        <dbReference type="EMBL" id="KAL2044300.1"/>
    </source>
</evidence>
<keyword evidence="3" id="KW-1185">Reference proteome</keyword>
<dbReference type="PANTHER" id="PTHR14742">
    <property type="entry name" value="RIBONUCLEASE P SUBUNIT P21"/>
    <property type="match status" value="1"/>
</dbReference>
<dbReference type="Pfam" id="PF04032">
    <property type="entry name" value="Rpr2"/>
    <property type="match status" value="1"/>
</dbReference>
<reference evidence="2 3" key="1">
    <citation type="submission" date="2024-09" db="EMBL/GenBank/DDBJ databases">
        <title>Rethinking Asexuality: The Enigmatic Case of Functional Sexual Genes in Lepraria (Stereocaulaceae).</title>
        <authorList>
            <person name="Doellman M."/>
            <person name="Sun Y."/>
            <person name="Barcenas-Pena A."/>
            <person name="Lumbsch H.T."/>
            <person name="Grewe F."/>
        </authorList>
    </citation>
    <scope>NUCLEOTIDE SEQUENCE [LARGE SCALE GENOMIC DNA]</scope>
    <source>
        <strain evidence="2 3">Mercado 3170</strain>
    </source>
</reference>
<dbReference type="InterPro" id="IPR007175">
    <property type="entry name" value="Rpr2/Snm1/Rpp21"/>
</dbReference>